<dbReference type="InterPro" id="IPR017907">
    <property type="entry name" value="Znf_RING_CS"/>
</dbReference>
<name>A0A5J9WCS9_9POAL</name>
<keyword evidence="5 11" id="KW-0479">Metal-binding</keyword>
<keyword evidence="11" id="KW-1133">Transmembrane helix</keyword>
<dbReference type="AlphaFoldDB" id="A0A5J9WCS9"/>
<dbReference type="GO" id="GO:0061630">
    <property type="term" value="F:ubiquitin protein ligase activity"/>
    <property type="evidence" value="ECO:0007669"/>
    <property type="project" value="UniProtKB-UniRule"/>
</dbReference>
<dbReference type="SMART" id="SM00184">
    <property type="entry name" value="RING"/>
    <property type="match status" value="1"/>
</dbReference>
<comment type="catalytic activity">
    <reaction evidence="1 11">
        <text>S-ubiquitinyl-[E2 ubiquitin-conjugating enzyme]-L-cysteine + [acceptor protein]-L-lysine = [E2 ubiquitin-conjugating enzyme]-L-cysteine + N(6)-ubiquitinyl-[acceptor protein]-L-lysine.</text>
        <dbReference type="EC" id="2.3.2.27"/>
    </reaction>
</comment>
<dbReference type="PROSITE" id="PS00518">
    <property type="entry name" value="ZF_RING_1"/>
    <property type="match status" value="1"/>
</dbReference>
<dbReference type="InterPro" id="IPR013083">
    <property type="entry name" value="Znf_RING/FYVE/PHD"/>
</dbReference>
<keyword evidence="15" id="KW-1185">Reference proteome</keyword>
<dbReference type="Pfam" id="PF00097">
    <property type="entry name" value="zf-C3HC4"/>
    <property type="match status" value="1"/>
</dbReference>
<dbReference type="GO" id="GO:0016567">
    <property type="term" value="P:protein ubiquitination"/>
    <property type="evidence" value="ECO:0007669"/>
    <property type="project" value="UniProtKB-UniPathway"/>
</dbReference>
<evidence type="ECO:0000256" key="6">
    <source>
        <dbReference type="ARBA" id="ARBA00022771"/>
    </source>
</evidence>
<accession>A0A5J9WCS9</accession>
<reference evidence="14 15" key="1">
    <citation type="journal article" date="2019" name="Sci. Rep.">
        <title>A high-quality genome of Eragrostis curvula grass provides insights into Poaceae evolution and supports new strategies to enhance forage quality.</title>
        <authorList>
            <person name="Carballo J."/>
            <person name="Santos B.A.C.M."/>
            <person name="Zappacosta D."/>
            <person name="Garbus I."/>
            <person name="Selva J.P."/>
            <person name="Gallo C.A."/>
            <person name="Diaz A."/>
            <person name="Albertini E."/>
            <person name="Caccamo M."/>
            <person name="Echenique V."/>
        </authorList>
    </citation>
    <scope>NUCLEOTIDE SEQUENCE [LARGE SCALE GENOMIC DNA]</scope>
    <source>
        <strain evidence="15">cv. Victoria</strain>
        <tissue evidence="14">Leaf</tissue>
    </source>
</reference>
<keyword evidence="11" id="KW-0256">Endoplasmic reticulum</keyword>
<evidence type="ECO:0000256" key="9">
    <source>
        <dbReference type="ARBA" id="ARBA00023136"/>
    </source>
</evidence>
<feature type="transmembrane region" description="Helical" evidence="11">
    <location>
        <begin position="317"/>
        <end position="337"/>
    </location>
</feature>
<feature type="domain" description="RING-type" evidence="13">
    <location>
        <begin position="130"/>
        <end position="171"/>
    </location>
</feature>
<dbReference type="FunFam" id="3.30.40.10:FF:000523">
    <property type="entry name" value="RING finger protein 5"/>
    <property type="match status" value="1"/>
</dbReference>
<dbReference type="Proteomes" id="UP000324897">
    <property type="component" value="Chromosome 5"/>
</dbReference>
<keyword evidence="11" id="KW-0812">Transmembrane</keyword>
<evidence type="ECO:0000313" key="14">
    <source>
        <dbReference type="EMBL" id="TVU45707.1"/>
    </source>
</evidence>
<evidence type="ECO:0000256" key="11">
    <source>
        <dbReference type="RuleBase" id="RU369090"/>
    </source>
</evidence>
<dbReference type="PROSITE" id="PS50089">
    <property type="entry name" value="ZF_RING_2"/>
    <property type="match status" value="1"/>
</dbReference>
<keyword evidence="4 11" id="KW-0808">Transferase</keyword>
<proteinExistence type="predicted"/>
<comment type="function">
    <text evidence="11">E3 ubiquitin-protein ligase.</text>
</comment>
<gene>
    <name evidence="14" type="ORF">EJB05_05203</name>
</gene>
<protein>
    <recommendedName>
        <fullName evidence="11">E3 ubiquitin-protein ligase RMA</fullName>
        <ecNumber evidence="11">2.3.2.27</ecNumber>
    </recommendedName>
    <alternativeName>
        <fullName evidence="11">Protein RING membrane-anchor</fullName>
    </alternativeName>
    <alternativeName>
        <fullName evidence="11">RING-type E3 ubiquitin transferase RMA</fullName>
    </alternativeName>
</protein>
<dbReference type="OrthoDB" id="6270329at2759"/>
<dbReference type="GO" id="GO:0008270">
    <property type="term" value="F:zinc ion binding"/>
    <property type="evidence" value="ECO:0007669"/>
    <property type="project" value="UniProtKB-KW"/>
</dbReference>
<dbReference type="GO" id="GO:0006511">
    <property type="term" value="P:ubiquitin-dependent protein catabolic process"/>
    <property type="evidence" value="ECO:0007669"/>
    <property type="project" value="UniProtKB-UniRule"/>
</dbReference>
<dbReference type="EMBL" id="RWGY01000004">
    <property type="protein sequence ID" value="TVU45707.1"/>
    <property type="molecule type" value="Genomic_DNA"/>
</dbReference>
<evidence type="ECO:0000256" key="8">
    <source>
        <dbReference type="ARBA" id="ARBA00022833"/>
    </source>
</evidence>
<evidence type="ECO:0000256" key="10">
    <source>
        <dbReference type="PROSITE-ProRule" id="PRU00175"/>
    </source>
</evidence>
<dbReference type="SUPFAM" id="SSF57850">
    <property type="entry name" value="RING/U-box"/>
    <property type="match status" value="1"/>
</dbReference>
<feature type="region of interest" description="Disordered" evidence="12">
    <location>
        <begin position="184"/>
        <end position="223"/>
    </location>
</feature>
<dbReference type="PANTHER" id="PTHR12313">
    <property type="entry name" value="E3 UBIQUITIN-PROTEIN LIGASE RNF5-RELATED"/>
    <property type="match status" value="1"/>
</dbReference>
<dbReference type="Gene3D" id="3.30.40.10">
    <property type="entry name" value="Zinc/RING finger domain, C3HC4 (zinc finger)"/>
    <property type="match status" value="1"/>
</dbReference>
<evidence type="ECO:0000313" key="15">
    <source>
        <dbReference type="Proteomes" id="UP000324897"/>
    </source>
</evidence>
<comment type="subcellular location">
    <subcellularLocation>
        <location evidence="2">Endomembrane system</location>
    </subcellularLocation>
    <subcellularLocation>
        <location evidence="11">Endoplasmic reticulum membrane</location>
        <topology evidence="11">Single-pass type IV membrane protein</topology>
    </subcellularLocation>
</comment>
<dbReference type="Gramene" id="TVU45707">
    <property type="protein sequence ID" value="TVU45707"/>
    <property type="gene ID" value="EJB05_05203"/>
</dbReference>
<evidence type="ECO:0000256" key="5">
    <source>
        <dbReference type="ARBA" id="ARBA00022723"/>
    </source>
</evidence>
<keyword evidence="8 11" id="KW-0862">Zinc</keyword>
<evidence type="ECO:0000256" key="12">
    <source>
        <dbReference type="SAM" id="MobiDB-lite"/>
    </source>
</evidence>
<comment type="domain">
    <text evidence="11">The RING-type zinc finger domain is responsible for E3 ligase activity.</text>
</comment>
<evidence type="ECO:0000259" key="13">
    <source>
        <dbReference type="PROSITE" id="PS50089"/>
    </source>
</evidence>
<organism evidence="14 15">
    <name type="scientific">Eragrostis curvula</name>
    <name type="common">weeping love grass</name>
    <dbReference type="NCBI Taxonomy" id="38414"/>
    <lineage>
        <taxon>Eukaryota</taxon>
        <taxon>Viridiplantae</taxon>
        <taxon>Streptophyta</taxon>
        <taxon>Embryophyta</taxon>
        <taxon>Tracheophyta</taxon>
        <taxon>Spermatophyta</taxon>
        <taxon>Magnoliopsida</taxon>
        <taxon>Liliopsida</taxon>
        <taxon>Poales</taxon>
        <taxon>Poaceae</taxon>
        <taxon>PACMAD clade</taxon>
        <taxon>Chloridoideae</taxon>
        <taxon>Eragrostideae</taxon>
        <taxon>Eragrostidinae</taxon>
        <taxon>Eragrostis</taxon>
    </lineage>
</organism>
<evidence type="ECO:0000256" key="7">
    <source>
        <dbReference type="ARBA" id="ARBA00022786"/>
    </source>
</evidence>
<evidence type="ECO:0000256" key="3">
    <source>
        <dbReference type="ARBA" id="ARBA00004906"/>
    </source>
</evidence>
<evidence type="ECO:0000256" key="2">
    <source>
        <dbReference type="ARBA" id="ARBA00004308"/>
    </source>
</evidence>
<keyword evidence="9 11" id="KW-0472">Membrane</keyword>
<dbReference type="UniPathway" id="UPA00143"/>
<comment type="caution">
    <text evidence="14">The sequence shown here is derived from an EMBL/GenBank/DDBJ whole genome shotgun (WGS) entry which is preliminary data.</text>
</comment>
<dbReference type="EC" id="2.3.2.27" evidence="11"/>
<dbReference type="GO" id="GO:0005789">
    <property type="term" value="C:endoplasmic reticulum membrane"/>
    <property type="evidence" value="ECO:0007669"/>
    <property type="project" value="UniProtKB-SubCell"/>
</dbReference>
<feature type="compositionally biased region" description="Basic and acidic residues" evidence="12">
    <location>
        <begin position="184"/>
        <end position="204"/>
    </location>
</feature>
<comment type="pathway">
    <text evidence="3 11">Protein modification; protein ubiquitination.</text>
</comment>
<sequence>MCPAVASVAKAVSVSLHRKRTYHEISSVTRRATVRNLESSGGAHGLASSATIALLSVRPVGRRAVESNISASRRRLLPPSLRLRARGSAPRLDRPHAALFNLTTNKMSANVGESTSAGSSGDAAGGSFECNICFELPQEPIVTLCGHLFCWPCLYRWLHVHAHSPECPVCKALVEEDKLVPLYGRGKDRVDPRSKNMPEADIPHRPTGQRPPPAPQADANNNNNNFANANANPWFMGAGVPLANARWGNYAFSAAFGGLFPMLSFQVHGFPDAAAYAQPAGFHYGFGHGHGFHGAHMGHAHSIHHQAPLGQQQQADIYLKGLLIMVVVLVVAMYVSIMECQLRRIAFLQVVTLLCCYFTL</sequence>
<dbReference type="InterPro" id="IPR001841">
    <property type="entry name" value="Znf_RING"/>
</dbReference>
<evidence type="ECO:0000256" key="4">
    <source>
        <dbReference type="ARBA" id="ARBA00022679"/>
    </source>
</evidence>
<dbReference type="InterPro" id="IPR045103">
    <property type="entry name" value="RNF5/RNF185-like"/>
</dbReference>
<feature type="non-terminal residue" evidence="14">
    <location>
        <position position="1"/>
    </location>
</feature>
<dbReference type="InterPro" id="IPR018957">
    <property type="entry name" value="Znf_C3HC4_RING-type"/>
</dbReference>
<evidence type="ECO:0000256" key="1">
    <source>
        <dbReference type="ARBA" id="ARBA00000900"/>
    </source>
</evidence>
<dbReference type="CDD" id="cd16745">
    <property type="entry name" value="RING-HC_AtRMA-like"/>
    <property type="match status" value="1"/>
</dbReference>
<keyword evidence="7 11" id="KW-0833">Ubl conjugation pathway</keyword>
<keyword evidence="6 10" id="KW-0863">Zinc-finger</keyword>